<dbReference type="PANTHER" id="PTHR13438">
    <property type="entry name" value="AMINOACYL TRNA SYNTHASE COMPLEX-INTERACTING MULTIFUNCTIONAL PROTEIN"/>
    <property type="match status" value="1"/>
</dbReference>
<dbReference type="PANTHER" id="PTHR13438:SF2">
    <property type="entry name" value="AMINOACYL TRNA SYNTHASE COMPLEX-INTERACTING MULTIFUNCTIONAL PROTEIN 2"/>
    <property type="match status" value="1"/>
</dbReference>
<keyword evidence="1" id="KW-1185">Reference proteome</keyword>
<evidence type="ECO:0000313" key="2">
    <source>
        <dbReference type="WBParaSite" id="PSAMB.scaffold6856size8683.g29241.t1"/>
    </source>
</evidence>
<sequence length="237" mass="25854">MYDLRPYAELKIEEVTPASIMYKLESIHRRLNESYNQIAADKKIDVTLSIGADDVYWASALLNALTSRQKDVSVRSFKHSTHGGTALPALTTLAFNESAPISVTVVIKANDDVGPSVSLGSRKHGPVVGWMAVWKLLGRLGGLYPTETGAFADTATRMDFWLAKAMTLARGDEKTKEVTAREMSAFLGRCDFLGAVDGLSLTDVVVYGLLCRNDKNASNLESWLDRCRAVGVKACCC</sequence>
<dbReference type="GO" id="GO:0017101">
    <property type="term" value="C:aminoacyl-tRNA synthetase multienzyme complex"/>
    <property type="evidence" value="ECO:0007669"/>
    <property type="project" value="InterPro"/>
</dbReference>
<accession>A0A914XBA2</accession>
<dbReference type="Gene3D" id="1.20.1050.130">
    <property type="match status" value="1"/>
</dbReference>
<protein>
    <submittedName>
        <fullName evidence="2">Uncharacterized protein</fullName>
    </submittedName>
</protein>
<dbReference type="Proteomes" id="UP000887566">
    <property type="component" value="Unplaced"/>
</dbReference>
<evidence type="ECO:0000313" key="1">
    <source>
        <dbReference type="Proteomes" id="UP000887566"/>
    </source>
</evidence>
<name>A0A914XBA2_9BILA</name>
<dbReference type="InterPro" id="IPR042360">
    <property type="entry name" value="AIMP2"/>
</dbReference>
<dbReference type="AlphaFoldDB" id="A0A914XBA2"/>
<organism evidence="1 2">
    <name type="scientific">Plectus sambesii</name>
    <dbReference type="NCBI Taxonomy" id="2011161"/>
    <lineage>
        <taxon>Eukaryota</taxon>
        <taxon>Metazoa</taxon>
        <taxon>Ecdysozoa</taxon>
        <taxon>Nematoda</taxon>
        <taxon>Chromadorea</taxon>
        <taxon>Plectida</taxon>
        <taxon>Plectina</taxon>
        <taxon>Plectoidea</taxon>
        <taxon>Plectidae</taxon>
        <taxon>Plectus</taxon>
    </lineage>
</organism>
<proteinExistence type="predicted"/>
<reference evidence="2" key="1">
    <citation type="submission" date="2022-11" db="UniProtKB">
        <authorList>
            <consortium name="WormBaseParasite"/>
        </authorList>
    </citation>
    <scope>IDENTIFICATION</scope>
</reference>
<dbReference type="WBParaSite" id="PSAMB.scaffold6856size8683.g29241.t1">
    <property type="protein sequence ID" value="PSAMB.scaffold6856size8683.g29241.t1"/>
    <property type="gene ID" value="PSAMB.scaffold6856size8683.g29241"/>
</dbReference>